<dbReference type="GO" id="GO:0016887">
    <property type="term" value="F:ATP hydrolysis activity"/>
    <property type="evidence" value="ECO:0007669"/>
    <property type="project" value="RHEA"/>
</dbReference>
<evidence type="ECO:0000313" key="15">
    <source>
        <dbReference type="Proteomes" id="UP000183557"/>
    </source>
</evidence>
<keyword evidence="2 11" id="KW-0547">Nucleotide-binding</keyword>
<dbReference type="PROSITE" id="PS51217">
    <property type="entry name" value="UVRD_HELICASE_CTER"/>
    <property type="match status" value="1"/>
</dbReference>
<dbReference type="AlphaFoldDB" id="A0A1I3U3J2"/>
<proteinExistence type="inferred from homology"/>
<evidence type="ECO:0000313" key="14">
    <source>
        <dbReference type="EMBL" id="SFJ76456.1"/>
    </source>
</evidence>
<dbReference type="STRING" id="240302.BN982_02933"/>
<dbReference type="PANTHER" id="PTHR11070">
    <property type="entry name" value="UVRD / RECB / PCRA DNA HELICASE FAMILY MEMBER"/>
    <property type="match status" value="1"/>
</dbReference>
<sequence length="733" mass="84936">MNFFEQMEKQTGVRLNEVQKQAVLHTDGPLLLLASPGSGKTTTLNMKIGYLLLEKKVKADRIMAITFSKASAQDMSERFDQFFSNITNEKVHFSTIHSFAFKVVREWFRNNRQDFQLIEGNISEEELKKGWNGPDIPLHKKFILKKLYEDTNGTQMTDDEIDELMTYISFVKNRMIGQKELAQVPCNVKNASSIYQSYEGFKENHHGKLLLDFDDMLTYCHRILLEDAKILSNYQQQYAYILTDESQDNSVVQHEIVELLSKPQNNLCVVADDDQSIFMWRGSDVTKLLQFEKTYPDGAVMTMSQNYRSSQEIVKASNQFIKRNKNRYEKEMFTDNASHKPVELKSLSNYEEQLQYVCEEINKSAPGEEVAVLYRNNSSAVPLADKLDKAGIRFYMKDIDAKFFKHWIVEDMLNFMRFSYNDRRVDILERIHTKFNAYISKQQIEYLKKKNDQTSVFDTLLKRDLPDYQSKNIKQAKKLFKDINEMQPAKAIRTIREKLGYDHALNKMCEKFGFNSEHLFSILDTLEKIAEGLGSLKGFADRLKELETLIQTSKFNKHKSSLTLTTFHSAKGLEYDKVYMIDLINGVIPSKDDMETYRNKDTGPMEEAVRLFYVGMTRARKNLELLTYNYKGKERVTESIFVMNVRRIVQPAGEKKNSKKRKRPTADLSDESLLTIDEVELGKMVEHRTFGAGVIKAYGGDQIGIQFAETGYKELLLEVCLDNGLLRKAKEEV</sequence>
<dbReference type="SUPFAM" id="SSF52540">
    <property type="entry name" value="P-loop containing nucleoside triphosphate hydrolases"/>
    <property type="match status" value="1"/>
</dbReference>
<dbReference type="InterPro" id="IPR014017">
    <property type="entry name" value="DNA_helicase_UvrD-like_C"/>
</dbReference>
<evidence type="ECO:0000256" key="1">
    <source>
        <dbReference type="ARBA" id="ARBA00009922"/>
    </source>
</evidence>
<evidence type="ECO:0000256" key="10">
    <source>
        <dbReference type="ARBA" id="ARBA00048988"/>
    </source>
</evidence>
<keyword evidence="5 11" id="KW-0067">ATP-binding</keyword>
<feature type="domain" description="UvrD-like helicase C-terminal" evidence="13">
    <location>
        <begin position="311"/>
        <end position="572"/>
    </location>
</feature>
<feature type="domain" description="UvrD-like helicase ATP-binding" evidence="12">
    <location>
        <begin position="13"/>
        <end position="310"/>
    </location>
</feature>
<keyword evidence="3 11" id="KW-0378">Hydrolase</keyword>
<evidence type="ECO:0000256" key="8">
    <source>
        <dbReference type="ARBA" id="ARBA00034617"/>
    </source>
</evidence>
<evidence type="ECO:0000256" key="2">
    <source>
        <dbReference type="ARBA" id="ARBA00022741"/>
    </source>
</evidence>
<evidence type="ECO:0000259" key="13">
    <source>
        <dbReference type="PROSITE" id="PS51217"/>
    </source>
</evidence>
<comment type="catalytic activity">
    <reaction evidence="8">
        <text>Couples ATP hydrolysis with the unwinding of duplex DNA by translocating in the 3'-5' direction.</text>
        <dbReference type="EC" id="5.6.2.4"/>
    </reaction>
</comment>
<dbReference type="OrthoDB" id="9810135at2"/>
<dbReference type="PROSITE" id="PS51198">
    <property type="entry name" value="UVRD_HELICASE_ATP_BIND"/>
    <property type="match status" value="1"/>
</dbReference>
<dbReference type="InterPro" id="IPR014016">
    <property type="entry name" value="UvrD-like_ATP-bd"/>
</dbReference>
<evidence type="ECO:0000256" key="7">
    <source>
        <dbReference type="ARBA" id="ARBA00023235"/>
    </source>
</evidence>
<evidence type="ECO:0000256" key="5">
    <source>
        <dbReference type="ARBA" id="ARBA00022840"/>
    </source>
</evidence>
<dbReference type="EMBL" id="FOSB01000004">
    <property type="protein sequence ID" value="SFJ76456.1"/>
    <property type="molecule type" value="Genomic_DNA"/>
</dbReference>
<name>A0A1I3U3J2_HALDA</name>
<dbReference type="GO" id="GO:0000725">
    <property type="term" value="P:recombinational repair"/>
    <property type="evidence" value="ECO:0007669"/>
    <property type="project" value="TreeGrafter"/>
</dbReference>
<keyword evidence="4 11" id="KW-0347">Helicase</keyword>
<dbReference type="PANTHER" id="PTHR11070:SF2">
    <property type="entry name" value="ATP-DEPENDENT DNA HELICASE SRS2"/>
    <property type="match status" value="1"/>
</dbReference>
<feature type="binding site" evidence="11">
    <location>
        <begin position="34"/>
        <end position="41"/>
    </location>
    <ligand>
        <name>ATP</name>
        <dbReference type="ChEBI" id="CHEBI:30616"/>
    </ligand>
</feature>
<dbReference type="GO" id="GO:0043138">
    <property type="term" value="F:3'-5' DNA helicase activity"/>
    <property type="evidence" value="ECO:0007669"/>
    <property type="project" value="UniProtKB-EC"/>
</dbReference>
<keyword evidence="7" id="KW-0413">Isomerase</keyword>
<dbReference type="EC" id="5.6.2.4" evidence="9"/>
<evidence type="ECO:0000259" key="12">
    <source>
        <dbReference type="PROSITE" id="PS51198"/>
    </source>
</evidence>
<dbReference type="CDD" id="cd17932">
    <property type="entry name" value="DEXQc_UvrD"/>
    <property type="match status" value="1"/>
</dbReference>
<evidence type="ECO:0000256" key="11">
    <source>
        <dbReference type="PROSITE-ProRule" id="PRU00560"/>
    </source>
</evidence>
<dbReference type="InterPro" id="IPR013986">
    <property type="entry name" value="DExx_box_DNA_helicase_dom_sf"/>
</dbReference>
<evidence type="ECO:0000256" key="9">
    <source>
        <dbReference type="ARBA" id="ARBA00034808"/>
    </source>
</evidence>
<dbReference type="Gene3D" id="3.40.50.300">
    <property type="entry name" value="P-loop containing nucleotide triphosphate hydrolases"/>
    <property type="match status" value="2"/>
</dbReference>
<dbReference type="InterPro" id="IPR000212">
    <property type="entry name" value="DNA_helicase_UvrD/REP"/>
</dbReference>
<evidence type="ECO:0000256" key="3">
    <source>
        <dbReference type="ARBA" id="ARBA00022801"/>
    </source>
</evidence>
<comment type="similarity">
    <text evidence="1">Belongs to the helicase family. UvrD subfamily.</text>
</comment>
<organism evidence="14 15">
    <name type="scientific">Halobacillus dabanensis</name>
    <dbReference type="NCBI Taxonomy" id="240302"/>
    <lineage>
        <taxon>Bacteria</taxon>
        <taxon>Bacillati</taxon>
        <taxon>Bacillota</taxon>
        <taxon>Bacilli</taxon>
        <taxon>Bacillales</taxon>
        <taxon>Bacillaceae</taxon>
        <taxon>Halobacillus</taxon>
    </lineage>
</organism>
<evidence type="ECO:0000256" key="6">
    <source>
        <dbReference type="ARBA" id="ARBA00023125"/>
    </source>
</evidence>
<accession>A0A1I3U3J2</accession>
<dbReference type="Gene3D" id="1.10.486.10">
    <property type="entry name" value="PCRA, domain 4"/>
    <property type="match status" value="1"/>
</dbReference>
<evidence type="ECO:0000256" key="4">
    <source>
        <dbReference type="ARBA" id="ARBA00022806"/>
    </source>
</evidence>
<dbReference type="GO" id="GO:0005524">
    <property type="term" value="F:ATP binding"/>
    <property type="evidence" value="ECO:0007669"/>
    <property type="project" value="UniProtKB-UniRule"/>
</dbReference>
<dbReference type="Pfam" id="PF13361">
    <property type="entry name" value="UvrD_C"/>
    <property type="match status" value="1"/>
</dbReference>
<reference evidence="15" key="1">
    <citation type="submission" date="2016-10" db="EMBL/GenBank/DDBJ databases">
        <authorList>
            <person name="Varghese N."/>
            <person name="Submissions S."/>
        </authorList>
    </citation>
    <scope>NUCLEOTIDE SEQUENCE [LARGE SCALE GENOMIC DNA]</scope>
    <source>
        <strain evidence="15">CGMCC 1.3704</strain>
    </source>
</reference>
<keyword evidence="6" id="KW-0238">DNA-binding</keyword>
<dbReference type="RefSeq" id="WP_075036082.1">
    <property type="nucleotide sequence ID" value="NZ_FOSB01000004.1"/>
</dbReference>
<keyword evidence="15" id="KW-1185">Reference proteome</keyword>
<dbReference type="Pfam" id="PF00580">
    <property type="entry name" value="UvrD-helicase"/>
    <property type="match status" value="1"/>
</dbReference>
<protein>
    <recommendedName>
        <fullName evidence="9">DNA 3'-5' helicase</fullName>
        <ecNumber evidence="9">5.6.2.4</ecNumber>
    </recommendedName>
</protein>
<comment type="catalytic activity">
    <reaction evidence="10">
        <text>ATP + H2O = ADP + phosphate + H(+)</text>
        <dbReference type="Rhea" id="RHEA:13065"/>
        <dbReference type="ChEBI" id="CHEBI:15377"/>
        <dbReference type="ChEBI" id="CHEBI:15378"/>
        <dbReference type="ChEBI" id="CHEBI:30616"/>
        <dbReference type="ChEBI" id="CHEBI:43474"/>
        <dbReference type="ChEBI" id="CHEBI:456216"/>
        <dbReference type="EC" id="5.6.2.4"/>
    </reaction>
</comment>
<dbReference type="Gene3D" id="1.10.10.160">
    <property type="match status" value="1"/>
</dbReference>
<dbReference type="GO" id="GO:0003677">
    <property type="term" value="F:DNA binding"/>
    <property type="evidence" value="ECO:0007669"/>
    <property type="project" value="UniProtKB-KW"/>
</dbReference>
<dbReference type="Proteomes" id="UP000183557">
    <property type="component" value="Unassembled WGS sequence"/>
</dbReference>
<dbReference type="InterPro" id="IPR027417">
    <property type="entry name" value="P-loop_NTPase"/>
</dbReference>
<gene>
    <name evidence="14" type="ORF">SAMN04487936_10492</name>
</gene>